<dbReference type="EMBL" id="JADCNM010000010">
    <property type="protein sequence ID" value="KAG0465323.1"/>
    <property type="molecule type" value="Genomic_DNA"/>
</dbReference>
<feature type="region of interest" description="Disordered" evidence="1">
    <location>
        <begin position="1"/>
        <end position="54"/>
    </location>
</feature>
<dbReference type="AlphaFoldDB" id="A0A835UKZ9"/>
<dbReference type="Proteomes" id="UP000639772">
    <property type="component" value="Chromosome 10"/>
</dbReference>
<proteinExistence type="predicted"/>
<dbReference type="OrthoDB" id="10548679at2759"/>
<accession>A0A835UKZ9</accession>
<organism evidence="2 3">
    <name type="scientific">Vanilla planifolia</name>
    <name type="common">Vanilla</name>
    <dbReference type="NCBI Taxonomy" id="51239"/>
    <lineage>
        <taxon>Eukaryota</taxon>
        <taxon>Viridiplantae</taxon>
        <taxon>Streptophyta</taxon>
        <taxon>Embryophyta</taxon>
        <taxon>Tracheophyta</taxon>
        <taxon>Spermatophyta</taxon>
        <taxon>Magnoliopsida</taxon>
        <taxon>Liliopsida</taxon>
        <taxon>Asparagales</taxon>
        <taxon>Orchidaceae</taxon>
        <taxon>Vanilloideae</taxon>
        <taxon>Vanilleae</taxon>
        <taxon>Vanilla</taxon>
    </lineage>
</organism>
<reference evidence="2 3" key="1">
    <citation type="journal article" date="2020" name="Nat. Food">
        <title>A phased Vanilla planifolia genome enables genetic improvement of flavour and production.</title>
        <authorList>
            <person name="Hasing T."/>
            <person name="Tang H."/>
            <person name="Brym M."/>
            <person name="Khazi F."/>
            <person name="Huang T."/>
            <person name="Chambers A.H."/>
        </authorList>
    </citation>
    <scope>NUCLEOTIDE SEQUENCE [LARGE SCALE GENOMIC DNA]</scope>
    <source>
        <tissue evidence="2">Leaf</tissue>
    </source>
</reference>
<name>A0A835UKZ9_VANPL</name>
<evidence type="ECO:0000256" key="1">
    <source>
        <dbReference type="SAM" id="MobiDB-lite"/>
    </source>
</evidence>
<feature type="compositionally biased region" description="Polar residues" evidence="1">
    <location>
        <begin position="36"/>
        <end position="51"/>
    </location>
</feature>
<gene>
    <name evidence="2" type="ORF">HPP92_019487</name>
</gene>
<sequence>MSDKTKMVKSVPSPGQSVMGAYPNSQNQWPADYGQKVSSWPQGNPQAQGQPWNPGYPSQAYGAYSYASYAPHQVPVSTAPAAYASYPPNYPAQAYTQQSYAQPTAAVPQQAAAAPQPYYDLEAHYDLLVFAWRKDEDVIWHGGPWLLARQVLRLSSLARKSQTWFDLLHLLAQHTLFGYK</sequence>
<evidence type="ECO:0000313" key="3">
    <source>
        <dbReference type="Proteomes" id="UP000639772"/>
    </source>
</evidence>
<evidence type="ECO:0000313" key="2">
    <source>
        <dbReference type="EMBL" id="KAG0465323.1"/>
    </source>
</evidence>
<comment type="caution">
    <text evidence="2">The sequence shown here is derived from an EMBL/GenBank/DDBJ whole genome shotgun (WGS) entry which is preliminary data.</text>
</comment>
<protein>
    <submittedName>
        <fullName evidence="2">Uncharacterized protein</fullName>
    </submittedName>
</protein>